<protein>
    <submittedName>
        <fullName evidence="2">Uncharacterized protein</fullName>
    </submittedName>
</protein>
<feature type="region of interest" description="Disordered" evidence="1">
    <location>
        <begin position="295"/>
        <end position="316"/>
    </location>
</feature>
<keyword evidence="3" id="KW-1185">Reference proteome</keyword>
<evidence type="ECO:0000256" key="1">
    <source>
        <dbReference type="SAM" id="MobiDB-lite"/>
    </source>
</evidence>
<gene>
    <name evidence="2" type="ORF">BDV25DRAFT_138853</name>
</gene>
<feature type="region of interest" description="Disordered" evidence="1">
    <location>
        <begin position="383"/>
        <end position="432"/>
    </location>
</feature>
<reference evidence="2 3" key="1">
    <citation type="submission" date="2019-04" db="EMBL/GenBank/DDBJ databases">
        <title>Friends and foes A comparative genomics study of 23 Aspergillus species from section Flavi.</title>
        <authorList>
            <consortium name="DOE Joint Genome Institute"/>
            <person name="Kjaerbolling I."/>
            <person name="Vesth T."/>
            <person name="Frisvad J.C."/>
            <person name="Nybo J.L."/>
            <person name="Theobald S."/>
            <person name="Kildgaard S."/>
            <person name="Isbrandt T."/>
            <person name="Kuo A."/>
            <person name="Sato A."/>
            <person name="Lyhne E.K."/>
            <person name="Kogle M.E."/>
            <person name="Wiebenga A."/>
            <person name="Kun R.S."/>
            <person name="Lubbers R.J."/>
            <person name="Makela M.R."/>
            <person name="Barry K."/>
            <person name="Chovatia M."/>
            <person name="Clum A."/>
            <person name="Daum C."/>
            <person name="Haridas S."/>
            <person name="He G."/>
            <person name="LaButti K."/>
            <person name="Lipzen A."/>
            <person name="Mondo S."/>
            <person name="Riley R."/>
            <person name="Salamov A."/>
            <person name="Simmons B.A."/>
            <person name="Magnuson J.K."/>
            <person name="Henrissat B."/>
            <person name="Mortensen U.H."/>
            <person name="Larsen T.O."/>
            <person name="Devries R.P."/>
            <person name="Grigoriev I.V."/>
            <person name="Machida M."/>
            <person name="Baker S.E."/>
            <person name="Andersen M.R."/>
        </authorList>
    </citation>
    <scope>NUCLEOTIDE SEQUENCE [LARGE SCALE GENOMIC DNA]</scope>
    <source>
        <strain evidence="2 3">IBT 18842</strain>
    </source>
</reference>
<sequence length="471" mass="52906">MEDLEPQRRIFDLVDECIRLYAERVLQLNNNENSNGVKILSDLNQRFVAWASFWGVFAESNICLDRRLRPHVEVQDQVLRLLGLIHTSLQYLFELDCSGSPGSYDARLASSRQLEVNVDNLEAISGAIKRLKPFRNCDSAAISDESNDKGKRLSLYTDASEGLLEQLTQSMVETYNRFLRRKSRQESLQLHGPRPPRPATKLHSITEEPDIGTSANHINDIKSQIVSLYPAEHPITQSLLPPSCPVPPLPMFEPTSVDTEEIKARMKRISNPSIRDRTKSILVNQTRYPRLVKGALTWPSKGPPSKSGNNPTKKKSDRLIMNQEGEDDFVHKSEDSAQIDGVDDSPKALLNLEVIAGHVAAHLQGIMLLTLRLISIDRTIDVSTGGESTPGSSDQRSPSWAGSGRQHTDQDMDDFNSFPQSNDDIRSVEDLREGIVPDSEYTDWDDIMRRCEPELVRAEGLSDLMNIDDIL</sequence>
<dbReference type="Proteomes" id="UP000325780">
    <property type="component" value="Unassembled WGS sequence"/>
</dbReference>
<evidence type="ECO:0000313" key="3">
    <source>
        <dbReference type="Proteomes" id="UP000325780"/>
    </source>
</evidence>
<dbReference type="AlphaFoldDB" id="A0A5N6TYH2"/>
<organism evidence="2 3">
    <name type="scientific">Aspergillus avenaceus</name>
    <dbReference type="NCBI Taxonomy" id="36643"/>
    <lineage>
        <taxon>Eukaryota</taxon>
        <taxon>Fungi</taxon>
        <taxon>Dikarya</taxon>
        <taxon>Ascomycota</taxon>
        <taxon>Pezizomycotina</taxon>
        <taxon>Eurotiomycetes</taxon>
        <taxon>Eurotiomycetidae</taxon>
        <taxon>Eurotiales</taxon>
        <taxon>Aspergillaceae</taxon>
        <taxon>Aspergillus</taxon>
        <taxon>Aspergillus subgen. Circumdati</taxon>
    </lineage>
</organism>
<name>A0A5N6TYH2_ASPAV</name>
<dbReference type="OrthoDB" id="4357809at2759"/>
<proteinExistence type="predicted"/>
<accession>A0A5N6TYH2</accession>
<feature type="compositionally biased region" description="Polar residues" evidence="1">
    <location>
        <begin position="383"/>
        <end position="400"/>
    </location>
</feature>
<dbReference type="EMBL" id="ML742071">
    <property type="protein sequence ID" value="KAE8151433.1"/>
    <property type="molecule type" value="Genomic_DNA"/>
</dbReference>
<feature type="compositionally biased region" description="Basic and acidic residues" evidence="1">
    <location>
        <begin position="423"/>
        <end position="432"/>
    </location>
</feature>
<evidence type="ECO:0000313" key="2">
    <source>
        <dbReference type="EMBL" id="KAE8151433.1"/>
    </source>
</evidence>